<keyword evidence="3" id="KW-1185">Reference proteome</keyword>
<gene>
    <name evidence="2" type="ORF">PsYK624_167210</name>
</gene>
<comment type="caution">
    <text evidence="2">The sequence shown here is derived from an EMBL/GenBank/DDBJ whole genome shotgun (WGS) entry which is preliminary data.</text>
</comment>
<evidence type="ECO:0000256" key="1">
    <source>
        <dbReference type="SAM" id="MobiDB-lite"/>
    </source>
</evidence>
<dbReference type="EMBL" id="BPQB01000154">
    <property type="protein sequence ID" value="GJF00433.1"/>
    <property type="molecule type" value="Genomic_DNA"/>
</dbReference>
<accession>A0A9P3GS02</accession>
<evidence type="ECO:0000313" key="2">
    <source>
        <dbReference type="EMBL" id="GJF00433.1"/>
    </source>
</evidence>
<sequence>MLFAQQKVDIARSYRPSLVLPSVATLSPNVNVDDVGAVRRRAHSGTRPSPSHQSTTLMRSSALPRAPLPSARAVAASRPDTRDRLHDIMTQGGRIEACTCRRGRRTQEKTTPAFHAALGALDVDALDIESSGALTSSAPLLATVSTPLRRSSATFDVSMGDAHINRHPMLEDVWAYALGRAIDAYVPSPWLRCVRRTLCASW</sequence>
<name>A0A9P3GS02_9APHY</name>
<feature type="compositionally biased region" description="Low complexity" evidence="1">
    <location>
        <begin position="59"/>
        <end position="78"/>
    </location>
</feature>
<feature type="compositionally biased region" description="Polar residues" evidence="1">
    <location>
        <begin position="46"/>
        <end position="58"/>
    </location>
</feature>
<protein>
    <submittedName>
        <fullName evidence="2">Uncharacterized protein</fullName>
    </submittedName>
</protein>
<evidence type="ECO:0000313" key="3">
    <source>
        <dbReference type="Proteomes" id="UP000703269"/>
    </source>
</evidence>
<organism evidence="2 3">
    <name type="scientific">Phanerochaete sordida</name>
    <dbReference type="NCBI Taxonomy" id="48140"/>
    <lineage>
        <taxon>Eukaryota</taxon>
        <taxon>Fungi</taxon>
        <taxon>Dikarya</taxon>
        <taxon>Basidiomycota</taxon>
        <taxon>Agaricomycotina</taxon>
        <taxon>Agaricomycetes</taxon>
        <taxon>Polyporales</taxon>
        <taxon>Phanerochaetaceae</taxon>
        <taxon>Phanerochaete</taxon>
    </lineage>
</organism>
<proteinExistence type="predicted"/>
<dbReference type="Proteomes" id="UP000703269">
    <property type="component" value="Unassembled WGS sequence"/>
</dbReference>
<feature type="region of interest" description="Disordered" evidence="1">
    <location>
        <begin position="40"/>
        <end position="83"/>
    </location>
</feature>
<dbReference type="AlphaFoldDB" id="A0A9P3GS02"/>
<reference evidence="2 3" key="1">
    <citation type="submission" date="2021-08" db="EMBL/GenBank/DDBJ databases">
        <title>Draft Genome Sequence of Phanerochaete sordida strain YK-624.</title>
        <authorList>
            <person name="Mori T."/>
            <person name="Dohra H."/>
            <person name="Suzuki T."/>
            <person name="Kawagishi H."/>
            <person name="Hirai H."/>
        </authorList>
    </citation>
    <scope>NUCLEOTIDE SEQUENCE [LARGE SCALE GENOMIC DNA]</scope>
    <source>
        <strain evidence="2 3">YK-624</strain>
    </source>
</reference>